<dbReference type="PANTHER" id="PTHR47964:SF1">
    <property type="entry name" value="ATP-DEPENDENT DNA HELICASE HOMOLOG RECG, CHLOROPLASTIC"/>
    <property type="match status" value="1"/>
</dbReference>
<dbReference type="Gene3D" id="3.40.50.300">
    <property type="entry name" value="P-loop containing nucleotide triphosphate hydrolases"/>
    <property type="match status" value="1"/>
</dbReference>
<dbReference type="InterPro" id="IPR027417">
    <property type="entry name" value="P-loop_NTPase"/>
</dbReference>
<evidence type="ECO:0000256" key="2">
    <source>
        <dbReference type="ARBA" id="ARBA00022806"/>
    </source>
</evidence>
<dbReference type="EMBL" id="BRXZ01002121">
    <property type="protein sequence ID" value="GMH54966.1"/>
    <property type="molecule type" value="Genomic_DNA"/>
</dbReference>
<comment type="caution">
    <text evidence="4">The sequence shown here is derived from an EMBL/GenBank/DDBJ whole genome shotgun (WGS) entry which is preliminary data.</text>
</comment>
<sequence length="677" mass="73300">GTHALLSKGSAAMISKLDLAVIDEEQRFGVAQREALAGIAEHKLYMAVKTALERHAELSRVLGDGRVGIVHGRMKQKDKEKQIKWFKDLKSGVDILVGTTVLEVGIDVPQANILVVEGANRFGLSQLHQLRGRVGRPTDDEAAAEQPCHCVLIAEEESTDGGIERLSALVETSDGFEISAKDLEIRGPGEVLGTRQSGGEQGKSVTVGHHWGMVTSAARRGRMFLDETERRSATTGAKEAGAAGDMEGLFGGQAENAALSYALKGSDELGSFYEDVRATSSWGISMRVNMGLFGDWNHESEGENGGGGAREDFRMLQDVCKDKYGGDYEEKEEEAWIKFSNAVANRKDGIVKEGKVKVAKATGGGETSKSFGKTTSKVLSDDEAAVLSGREDGMTKDRMKRNLNLARGNGVLGESDWLKKQREEKKRLVGKELKINLNPAPKLSPSETCFLIIDVETTGLSRKSARIIQLAAKVLGSSDPEDSFSAYVLPPEGALNKEVEALTGITDSFLRSGGIDSSTGVFHGPAPDFERVYEYFCRWCNDRRGGREICLLAHNARFDVGMLNGEIQRLSSRGSRIPMLGKDANISSVVDTLVLLRSKSLWSSNAARGREDKLPRPSSFKQADVYDHVIGSPMPGAHNAMGDVLGLEAILGSKAVRGSWIRLAQNLQAPLVVIKED</sequence>
<dbReference type="InterPro" id="IPR036397">
    <property type="entry name" value="RNaseH_sf"/>
</dbReference>
<accession>A0A9W6ZLA3</accession>
<feature type="non-terminal residue" evidence="4">
    <location>
        <position position="1"/>
    </location>
</feature>
<dbReference type="InterPro" id="IPR012337">
    <property type="entry name" value="RNaseH-like_sf"/>
</dbReference>
<dbReference type="GO" id="GO:0003678">
    <property type="term" value="F:DNA helicase activity"/>
    <property type="evidence" value="ECO:0007669"/>
    <property type="project" value="TreeGrafter"/>
</dbReference>
<evidence type="ECO:0000313" key="4">
    <source>
        <dbReference type="EMBL" id="GMH54966.1"/>
    </source>
</evidence>
<reference evidence="4" key="1">
    <citation type="submission" date="2022-07" db="EMBL/GenBank/DDBJ databases">
        <title>Genome analysis of Parmales, a sister group of diatoms, reveals the evolutionary specialization of diatoms from phago-mixotrophs to photoautotrophs.</title>
        <authorList>
            <person name="Ban H."/>
            <person name="Sato S."/>
            <person name="Yoshikawa S."/>
            <person name="Kazumasa Y."/>
            <person name="Nakamura Y."/>
            <person name="Ichinomiya M."/>
            <person name="Saitoh K."/>
            <person name="Sato N."/>
            <person name="Blanc-Mathieu R."/>
            <person name="Endo H."/>
            <person name="Kuwata A."/>
            <person name="Ogata H."/>
        </authorList>
    </citation>
    <scope>NUCLEOTIDE SEQUENCE</scope>
</reference>
<protein>
    <recommendedName>
        <fullName evidence="3">Helicase C-terminal domain-containing protein</fullName>
    </recommendedName>
</protein>
<dbReference type="Pfam" id="PF00929">
    <property type="entry name" value="RNase_T"/>
    <property type="match status" value="1"/>
</dbReference>
<dbReference type="PROSITE" id="PS51194">
    <property type="entry name" value="HELICASE_CTER"/>
    <property type="match status" value="1"/>
</dbReference>
<dbReference type="InterPro" id="IPR001650">
    <property type="entry name" value="Helicase_C-like"/>
</dbReference>
<feature type="domain" description="Helicase C-terminal" evidence="3">
    <location>
        <begin position="23"/>
        <end position="184"/>
    </location>
</feature>
<evidence type="ECO:0000313" key="5">
    <source>
        <dbReference type="Proteomes" id="UP001165082"/>
    </source>
</evidence>
<dbReference type="Pfam" id="PF00271">
    <property type="entry name" value="Helicase_C"/>
    <property type="match status" value="1"/>
</dbReference>
<dbReference type="SUPFAM" id="SSF53098">
    <property type="entry name" value="Ribonuclease H-like"/>
    <property type="match status" value="1"/>
</dbReference>
<dbReference type="InterPro" id="IPR047112">
    <property type="entry name" value="RecG/Mfd"/>
</dbReference>
<name>A0A9W6ZLA3_9STRA</name>
<dbReference type="OrthoDB" id="1718at2759"/>
<dbReference type="Gene3D" id="3.30.420.10">
    <property type="entry name" value="Ribonuclease H-like superfamily/Ribonuclease H"/>
    <property type="match status" value="1"/>
</dbReference>
<keyword evidence="2" id="KW-0547">Nucleotide-binding</keyword>
<dbReference type="InterPro" id="IPR013520">
    <property type="entry name" value="Ribonucl_H"/>
</dbReference>
<dbReference type="Proteomes" id="UP001165082">
    <property type="component" value="Unassembled WGS sequence"/>
</dbReference>
<gene>
    <name evidence="4" type="ORF">TrRE_jg12361</name>
</gene>
<dbReference type="SUPFAM" id="SSF52540">
    <property type="entry name" value="P-loop containing nucleoside triphosphate hydrolases"/>
    <property type="match status" value="1"/>
</dbReference>
<dbReference type="PANTHER" id="PTHR47964">
    <property type="entry name" value="ATP-DEPENDENT DNA HELICASE HOMOLOG RECG, CHLOROPLASTIC"/>
    <property type="match status" value="1"/>
</dbReference>
<proteinExistence type="predicted"/>
<evidence type="ECO:0000256" key="1">
    <source>
        <dbReference type="ARBA" id="ARBA00022801"/>
    </source>
</evidence>
<evidence type="ECO:0000259" key="3">
    <source>
        <dbReference type="PROSITE" id="PS51194"/>
    </source>
</evidence>
<dbReference type="SMART" id="SM00479">
    <property type="entry name" value="EXOIII"/>
    <property type="match status" value="1"/>
</dbReference>
<keyword evidence="2" id="KW-0067">ATP-binding</keyword>
<keyword evidence="5" id="KW-1185">Reference proteome</keyword>
<dbReference type="SMART" id="SM00490">
    <property type="entry name" value="HELICc"/>
    <property type="match status" value="1"/>
</dbReference>
<keyword evidence="2" id="KW-0347">Helicase</keyword>
<keyword evidence="1" id="KW-0378">Hydrolase</keyword>
<dbReference type="CDD" id="cd06127">
    <property type="entry name" value="DEDDh"/>
    <property type="match status" value="1"/>
</dbReference>
<dbReference type="GO" id="GO:0006281">
    <property type="term" value="P:DNA repair"/>
    <property type="evidence" value="ECO:0007669"/>
    <property type="project" value="InterPro"/>
</dbReference>
<dbReference type="AlphaFoldDB" id="A0A9W6ZLA3"/>
<dbReference type="GO" id="GO:0003676">
    <property type="term" value="F:nucleic acid binding"/>
    <property type="evidence" value="ECO:0007669"/>
    <property type="project" value="InterPro"/>
</dbReference>
<organism evidence="4 5">
    <name type="scientific">Triparma retinervis</name>
    <dbReference type="NCBI Taxonomy" id="2557542"/>
    <lineage>
        <taxon>Eukaryota</taxon>
        <taxon>Sar</taxon>
        <taxon>Stramenopiles</taxon>
        <taxon>Ochrophyta</taxon>
        <taxon>Bolidophyceae</taxon>
        <taxon>Parmales</taxon>
        <taxon>Triparmaceae</taxon>
        <taxon>Triparma</taxon>
    </lineage>
</organism>
<dbReference type="GO" id="GO:0016787">
    <property type="term" value="F:hydrolase activity"/>
    <property type="evidence" value="ECO:0007669"/>
    <property type="project" value="UniProtKB-KW"/>
</dbReference>